<dbReference type="Gene3D" id="1.25.10.10">
    <property type="entry name" value="Leucine-rich Repeat Variant"/>
    <property type="match status" value="1"/>
</dbReference>
<comment type="caution">
    <text evidence="1">The sequence shown here is derived from an EMBL/GenBank/DDBJ whole genome shotgun (WGS) entry which is preliminary data.</text>
</comment>
<name>A0ABR2HFX3_9EUKA</name>
<sequence>MENFRLLCNQLYSSNPNEILQAQHQINELIQSFPITQRADFLIKELETDCPLYSKFISMILLSQIELSENDHKKILRTIFLYLTTDNVSLRNIAINLFAKSLINIINISKEETNNDFYFSIINQITEQISNLNSNESQTILYQSIINILFILLENYHDDTTISLYISSYLYQQMIELPQDEIFKKNCIIQFFSDHISFLFQTFLNDERAISFFTFLKAILEDPNYKNSAYLIIFKITEFNYRLLIPIIDTFFQISQIDLNQEGINHLTILNTLYSIFKNEQKSFHFQSSLEIASNGFMNVLIRIMNTAEIREMRFEAEWNESIASYRCLKKFSKSLPLITTPFLMDYLVKSNLNDISLLLVEIIVTSSPHDFVVENISNFLGLVNQGLNHSANFIQFTSIKCLRKIAKHFSECFNIFFPFSERLLPFIEKDEFFALESFSALSSIFCIAPYEEKVKYINLLFQNSINMPPFISSHSIDSLLPIISTIEESGFFIEMIPTVLKMISEVKDELFLDSLLYFLQKFVLDAGESISPFIQTIISMLIQIIIERHSTVAILAIGSISFVSLPEIFEPFVNDVFNILTQIILTEGMTNKSVRNQCLSSLSLIASHFNLSLFMNCIFEVTIKIIENIKLNEWNDFDFCSSAFLIDLYIPLIKNQNEIDNSILSHIFNIILHQISLIDFKVDEENSKFSEISFFLETSNKFMTLIFIYCQRILNEDVFNLSFLLIDKATQLPLIKISVKETIYDLYAVLIQKFPSQLCALFSQNRRIESFILNMISSNEFMNILSNKAIRVHQK</sequence>
<keyword evidence="2" id="KW-1185">Reference proteome</keyword>
<dbReference type="InterPro" id="IPR016024">
    <property type="entry name" value="ARM-type_fold"/>
</dbReference>
<reference evidence="1 2" key="1">
    <citation type="submission" date="2024-04" db="EMBL/GenBank/DDBJ databases">
        <title>Tritrichomonas musculus Genome.</title>
        <authorList>
            <person name="Alves-Ferreira E."/>
            <person name="Grigg M."/>
            <person name="Lorenzi H."/>
            <person name="Galac M."/>
        </authorList>
    </citation>
    <scope>NUCLEOTIDE SEQUENCE [LARGE SCALE GENOMIC DNA]</scope>
    <source>
        <strain evidence="1 2">EAF2021</strain>
    </source>
</reference>
<evidence type="ECO:0008006" key="3">
    <source>
        <dbReference type="Google" id="ProtNLM"/>
    </source>
</evidence>
<dbReference type="EMBL" id="JAPFFF010000029">
    <property type="protein sequence ID" value="KAK8846334.1"/>
    <property type="molecule type" value="Genomic_DNA"/>
</dbReference>
<protein>
    <recommendedName>
        <fullName evidence="3">Importin N-terminal domain-containing protein</fullName>
    </recommendedName>
</protein>
<evidence type="ECO:0000313" key="1">
    <source>
        <dbReference type="EMBL" id="KAK8846334.1"/>
    </source>
</evidence>
<dbReference type="Proteomes" id="UP001470230">
    <property type="component" value="Unassembled WGS sequence"/>
</dbReference>
<dbReference type="InterPro" id="IPR011989">
    <property type="entry name" value="ARM-like"/>
</dbReference>
<dbReference type="SUPFAM" id="SSF48371">
    <property type="entry name" value="ARM repeat"/>
    <property type="match status" value="1"/>
</dbReference>
<accession>A0ABR2HFX3</accession>
<gene>
    <name evidence="1" type="ORF">M9Y10_020343</name>
</gene>
<organism evidence="1 2">
    <name type="scientific">Tritrichomonas musculus</name>
    <dbReference type="NCBI Taxonomy" id="1915356"/>
    <lineage>
        <taxon>Eukaryota</taxon>
        <taxon>Metamonada</taxon>
        <taxon>Parabasalia</taxon>
        <taxon>Tritrichomonadida</taxon>
        <taxon>Tritrichomonadidae</taxon>
        <taxon>Tritrichomonas</taxon>
    </lineage>
</organism>
<evidence type="ECO:0000313" key="2">
    <source>
        <dbReference type="Proteomes" id="UP001470230"/>
    </source>
</evidence>
<proteinExistence type="predicted"/>